<evidence type="ECO:0000256" key="1">
    <source>
        <dbReference type="SAM" id="Phobius"/>
    </source>
</evidence>
<dbReference type="AlphaFoldDB" id="A0A918T258"/>
<keyword evidence="1" id="KW-1133">Transmembrane helix</keyword>
<dbReference type="EMBL" id="BMYD01000004">
    <property type="protein sequence ID" value="GHA86163.1"/>
    <property type="molecule type" value="Genomic_DNA"/>
</dbReference>
<keyword evidence="1" id="KW-0812">Transmembrane</keyword>
<dbReference type="Proteomes" id="UP000646426">
    <property type="component" value="Unassembled WGS sequence"/>
</dbReference>
<reference evidence="2" key="1">
    <citation type="journal article" date="2014" name="Int. J. Syst. Evol. Microbiol.">
        <title>Complete genome sequence of Corynebacterium casei LMG S-19264T (=DSM 44701T), isolated from a smear-ripened cheese.</title>
        <authorList>
            <consortium name="US DOE Joint Genome Institute (JGI-PGF)"/>
            <person name="Walter F."/>
            <person name="Albersmeier A."/>
            <person name="Kalinowski J."/>
            <person name="Ruckert C."/>
        </authorList>
    </citation>
    <scope>NUCLEOTIDE SEQUENCE</scope>
    <source>
        <strain evidence="2">KCTC 23077</strain>
    </source>
</reference>
<comment type="caution">
    <text evidence="2">The sequence shown here is derived from an EMBL/GenBank/DDBJ whole genome shotgun (WGS) entry which is preliminary data.</text>
</comment>
<proteinExistence type="predicted"/>
<evidence type="ECO:0000313" key="2">
    <source>
        <dbReference type="EMBL" id="GHA86163.1"/>
    </source>
</evidence>
<accession>A0A918T258</accession>
<keyword evidence="3" id="KW-1185">Reference proteome</keyword>
<evidence type="ECO:0008006" key="4">
    <source>
        <dbReference type="Google" id="ProtNLM"/>
    </source>
</evidence>
<evidence type="ECO:0000313" key="3">
    <source>
        <dbReference type="Proteomes" id="UP000646426"/>
    </source>
</evidence>
<feature type="transmembrane region" description="Helical" evidence="1">
    <location>
        <begin position="116"/>
        <end position="135"/>
    </location>
</feature>
<reference evidence="2" key="2">
    <citation type="submission" date="2020-09" db="EMBL/GenBank/DDBJ databases">
        <authorList>
            <person name="Sun Q."/>
            <person name="Kim S."/>
        </authorList>
    </citation>
    <scope>NUCLEOTIDE SEQUENCE</scope>
    <source>
        <strain evidence="2">KCTC 23077</strain>
    </source>
</reference>
<gene>
    <name evidence="2" type="ORF">GCM10007067_25270</name>
</gene>
<feature type="transmembrane region" description="Helical" evidence="1">
    <location>
        <begin position="79"/>
        <end position="101"/>
    </location>
</feature>
<organism evidence="2 3">
    <name type="scientific">Cognatilysobacter bugurensis</name>
    <dbReference type="NCBI Taxonomy" id="543356"/>
    <lineage>
        <taxon>Bacteria</taxon>
        <taxon>Pseudomonadati</taxon>
        <taxon>Pseudomonadota</taxon>
        <taxon>Gammaproteobacteria</taxon>
        <taxon>Lysobacterales</taxon>
        <taxon>Lysobacteraceae</taxon>
        <taxon>Cognatilysobacter</taxon>
    </lineage>
</organism>
<sequence>MTRVADFMLAGTVAALVLPTLFVLTQVPPAQVLRGELIVHWLAPVPYLVAVFAIRQAFAAYARGGVLGEVMVRACRNAGGALAIGAGISAFGVPLLVRWFATPAHPMSRTVMVFDVAYVAIGVVGLALVLLGGLIRRVIDVQERVHALGHELEEFV</sequence>
<keyword evidence="1" id="KW-0472">Membrane</keyword>
<name>A0A918T258_9GAMM</name>
<protein>
    <recommendedName>
        <fullName evidence="4">DUF2975 domain-containing protein</fullName>
    </recommendedName>
</protein>
<feature type="transmembrane region" description="Helical" evidence="1">
    <location>
        <begin position="39"/>
        <end position="58"/>
    </location>
</feature>